<dbReference type="EMBL" id="PYMC01000002">
    <property type="protein sequence ID" value="PSW06607.1"/>
    <property type="molecule type" value="Genomic_DNA"/>
</dbReference>
<accession>A0A2T3N2K4</accession>
<evidence type="ECO:0000313" key="1">
    <source>
        <dbReference type="EMBL" id="PSW06607.1"/>
    </source>
</evidence>
<protein>
    <submittedName>
        <fullName evidence="1">Uncharacterized protein</fullName>
    </submittedName>
</protein>
<organism evidence="1 2">
    <name type="scientific">Photobacterium lipolyticum</name>
    <dbReference type="NCBI Taxonomy" id="266810"/>
    <lineage>
        <taxon>Bacteria</taxon>
        <taxon>Pseudomonadati</taxon>
        <taxon>Pseudomonadota</taxon>
        <taxon>Gammaproteobacteria</taxon>
        <taxon>Vibrionales</taxon>
        <taxon>Vibrionaceae</taxon>
        <taxon>Photobacterium</taxon>
    </lineage>
</organism>
<dbReference type="AlphaFoldDB" id="A0A2T3N2K4"/>
<sequence>MSGEIVMSYPVVCVNCGTTLHEIRYQQSADNPPLTDPPLGTCFYEVECTCTQCGAVSWHDPELIFEAQSEYIESK</sequence>
<reference evidence="1 2" key="1">
    <citation type="submission" date="2018-03" db="EMBL/GenBank/DDBJ databases">
        <title>Whole genome sequencing of Histamine producing bacteria.</title>
        <authorList>
            <person name="Butler K."/>
        </authorList>
    </citation>
    <scope>NUCLEOTIDE SEQUENCE [LARGE SCALE GENOMIC DNA]</scope>
    <source>
        <strain evidence="1 2">DSM 16190</strain>
    </source>
</reference>
<dbReference type="Proteomes" id="UP000240904">
    <property type="component" value="Unassembled WGS sequence"/>
</dbReference>
<comment type="caution">
    <text evidence="1">The sequence shown here is derived from an EMBL/GenBank/DDBJ whole genome shotgun (WGS) entry which is preliminary data.</text>
</comment>
<keyword evidence="2" id="KW-1185">Reference proteome</keyword>
<evidence type="ECO:0000313" key="2">
    <source>
        <dbReference type="Proteomes" id="UP000240904"/>
    </source>
</evidence>
<name>A0A2T3N2K4_9GAMM</name>
<gene>
    <name evidence="1" type="ORF">C9I89_03455</name>
</gene>
<proteinExistence type="predicted"/>